<feature type="region of interest" description="Disordered" evidence="1">
    <location>
        <begin position="46"/>
        <end position="110"/>
    </location>
</feature>
<organism evidence="2">
    <name type="scientific">uncultured haloarchaeon</name>
    <dbReference type="NCBI Taxonomy" id="160804"/>
    <lineage>
        <taxon>Archaea</taxon>
        <taxon>Methanobacteriati</taxon>
        <taxon>Methanobacteriota</taxon>
        <taxon>Stenosarchaea group</taxon>
        <taxon>Halobacteria</taxon>
        <taxon>Halobacteriales</taxon>
        <taxon>Halobacteriaceae</taxon>
        <taxon>environmental samples</taxon>
    </lineage>
</organism>
<protein>
    <submittedName>
        <fullName evidence="2">Uncharacterized protein</fullName>
    </submittedName>
</protein>
<proteinExistence type="predicted"/>
<reference evidence="2" key="1">
    <citation type="journal article" date="2015" name="BMC Genomics">
        <title>Diversity of the cell-wall associated genomic island of the archaeon Haloquadratum walsbyi.</title>
        <authorList>
            <person name="Martin-Cuadrado A.B."/>
            <person name="Pasic L."/>
            <person name="Rodriguez-Valera F."/>
        </authorList>
    </citation>
    <scope>NUCLEOTIDE SEQUENCE</scope>
</reference>
<evidence type="ECO:0000256" key="1">
    <source>
        <dbReference type="SAM" id="MobiDB-lite"/>
    </source>
</evidence>
<feature type="compositionally biased region" description="Acidic residues" evidence="1">
    <location>
        <begin position="72"/>
        <end position="89"/>
    </location>
</feature>
<name>A0A0K1YB09_9EURY</name>
<accession>A0A0K1YB09</accession>
<dbReference type="EMBL" id="KT322177">
    <property type="protein sequence ID" value="AKY04315.1"/>
    <property type="molecule type" value="Genomic_DNA"/>
</dbReference>
<dbReference type="AlphaFoldDB" id="A0A0K1YB09"/>
<evidence type="ECO:0000313" key="2">
    <source>
        <dbReference type="EMBL" id="AKY04315.1"/>
    </source>
</evidence>
<feature type="compositionally biased region" description="Basic and acidic residues" evidence="1">
    <location>
        <begin position="46"/>
        <end position="60"/>
    </location>
</feature>
<sequence length="110" mass="12610">MAIWENRYGQPVTELHDEDGSIDIHIQGFDSPALTPLSEGGEYEFEGLRYRDPDDERAYYEMRPTTGIERLDDSDADSDTDETDTETPETTESPDRETPQTVIRRGHSDR</sequence>